<dbReference type="Proteomes" id="UP000193409">
    <property type="component" value="Unassembled WGS sequence"/>
</dbReference>
<dbReference type="InterPro" id="IPR019600">
    <property type="entry name" value="Hemin_uptake_protein_HemP"/>
</dbReference>
<organism evidence="1 2">
    <name type="scientific">Pseudoruegeria aquimaris</name>
    <dbReference type="NCBI Taxonomy" id="393663"/>
    <lineage>
        <taxon>Bacteria</taxon>
        <taxon>Pseudomonadati</taxon>
        <taxon>Pseudomonadota</taxon>
        <taxon>Alphaproteobacteria</taxon>
        <taxon>Rhodobacterales</taxon>
        <taxon>Roseobacteraceae</taxon>
        <taxon>Pseudoruegeria</taxon>
    </lineage>
</organism>
<dbReference type="AlphaFoldDB" id="A0A1Y5T2E0"/>
<protein>
    <submittedName>
        <fullName evidence="1">Hemin uptake protein hemP</fullName>
    </submittedName>
</protein>
<dbReference type="RefSeq" id="WP_245824641.1">
    <property type="nucleotide sequence ID" value="NZ_FWFQ01000020.1"/>
</dbReference>
<dbReference type="EMBL" id="FWFQ01000020">
    <property type="protein sequence ID" value="SLN52459.1"/>
    <property type="molecule type" value="Genomic_DNA"/>
</dbReference>
<dbReference type="Gene3D" id="2.10.70.10">
    <property type="entry name" value="Complement Module, domain 1"/>
    <property type="match status" value="1"/>
</dbReference>
<reference evidence="1 2" key="1">
    <citation type="submission" date="2017-03" db="EMBL/GenBank/DDBJ databases">
        <authorList>
            <person name="Afonso C.L."/>
            <person name="Miller P.J."/>
            <person name="Scott M.A."/>
            <person name="Spackman E."/>
            <person name="Goraichik I."/>
            <person name="Dimitrov K.M."/>
            <person name="Suarez D.L."/>
            <person name="Swayne D.E."/>
        </authorList>
    </citation>
    <scope>NUCLEOTIDE SEQUENCE [LARGE SCALE GENOMIC DNA]</scope>
    <source>
        <strain evidence="1 2">CECT 7680</strain>
    </source>
</reference>
<accession>A0A1Y5T2E0</accession>
<proteinExistence type="predicted"/>
<evidence type="ECO:0000313" key="2">
    <source>
        <dbReference type="Proteomes" id="UP000193409"/>
    </source>
</evidence>
<sequence length="59" mass="6683">MMHDRPKLFASARAANSETEIPLHDVRQIVGEGSLAHIKLNDQVYTLRITRQGKLILTK</sequence>
<dbReference type="Pfam" id="PF10636">
    <property type="entry name" value="hemP"/>
    <property type="match status" value="1"/>
</dbReference>
<evidence type="ECO:0000313" key="1">
    <source>
        <dbReference type="EMBL" id="SLN52459.1"/>
    </source>
</evidence>
<gene>
    <name evidence="1" type="ORF">PSA7680_02749</name>
</gene>
<name>A0A1Y5T2E0_9RHOB</name>
<keyword evidence="2" id="KW-1185">Reference proteome</keyword>